<reference evidence="1" key="1">
    <citation type="submission" date="2023-06" db="EMBL/GenBank/DDBJ databases">
        <title>Draft genome of Marssonina rosae.</title>
        <authorList>
            <person name="Cheng Q."/>
        </authorList>
    </citation>
    <scope>NUCLEOTIDE SEQUENCE</scope>
    <source>
        <strain evidence="1">R4</strain>
    </source>
</reference>
<name>A0AAD9WCT9_9HELO</name>
<accession>A0AAD9WCT9</accession>
<keyword evidence="2" id="KW-1185">Reference proteome</keyword>
<dbReference type="Proteomes" id="UP001285354">
    <property type="component" value="Unassembled WGS sequence"/>
</dbReference>
<gene>
    <name evidence="1" type="ORF">QTJ16_004012</name>
</gene>
<comment type="caution">
    <text evidence="1">The sequence shown here is derived from an EMBL/GenBank/DDBJ whole genome shotgun (WGS) entry which is preliminary data.</text>
</comment>
<evidence type="ECO:0000313" key="1">
    <source>
        <dbReference type="EMBL" id="KAK2626837.1"/>
    </source>
</evidence>
<protein>
    <submittedName>
        <fullName evidence="1">Uncharacterized protein</fullName>
    </submittedName>
</protein>
<organism evidence="1 2">
    <name type="scientific">Diplocarpon rosae</name>
    <dbReference type="NCBI Taxonomy" id="946125"/>
    <lineage>
        <taxon>Eukaryota</taxon>
        <taxon>Fungi</taxon>
        <taxon>Dikarya</taxon>
        <taxon>Ascomycota</taxon>
        <taxon>Pezizomycotina</taxon>
        <taxon>Leotiomycetes</taxon>
        <taxon>Helotiales</taxon>
        <taxon>Drepanopezizaceae</taxon>
        <taxon>Diplocarpon</taxon>
    </lineage>
</organism>
<evidence type="ECO:0000313" key="2">
    <source>
        <dbReference type="Proteomes" id="UP001285354"/>
    </source>
</evidence>
<proteinExistence type="predicted"/>
<dbReference type="EMBL" id="JAUBYV010000005">
    <property type="protein sequence ID" value="KAK2626837.1"/>
    <property type="molecule type" value="Genomic_DNA"/>
</dbReference>
<dbReference type="AlphaFoldDB" id="A0AAD9WCT9"/>
<sequence>MEVKSYYHLRQYLGRSDGGASPSATSHARSGSYFRQPLWFETMLEPGDAASTSFGRRVRCCWPVLKSLEPGSRLGGIRHRYSYPHILTYTTHLHTHTYTHVSSVSSLILLLASNASPTASLVFA</sequence>